<evidence type="ECO:0000256" key="2">
    <source>
        <dbReference type="ARBA" id="ARBA00022723"/>
    </source>
</evidence>
<evidence type="ECO:0000256" key="3">
    <source>
        <dbReference type="ARBA" id="ARBA00022771"/>
    </source>
</evidence>
<dbReference type="Gene3D" id="1.10.220.150">
    <property type="entry name" value="Arf GTPase activating protein"/>
    <property type="match status" value="1"/>
</dbReference>
<keyword evidence="9" id="KW-1185">Reference proteome</keyword>
<keyword evidence="2" id="KW-0479">Metal-binding</keyword>
<dbReference type="PANTHER" id="PTHR45686:SF4">
    <property type="entry name" value="ADP-RIBOSYLATION FACTOR GTPASE ACTIVATING PROTEIN 3, ISOFORM H"/>
    <property type="match status" value="1"/>
</dbReference>
<comment type="caution">
    <text evidence="8">The sequence shown here is derived from an EMBL/GenBank/DDBJ whole genome shotgun (WGS) entry which is preliminary data.</text>
</comment>
<name>A0ABD0YG08_9HEMI</name>
<dbReference type="CDD" id="cd08831">
    <property type="entry name" value="ArfGap_ArfGap2_3_like"/>
    <property type="match status" value="1"/>
</dbReference>
<accession>A0ABD0YG08</accession>
<keyword evidence="3 5" id="KW-0863">Zinc-finger</keyword>
<evidence type="ECO:0000313" key="9">
    <source>
        <dbReference type="Proteomes" id="UP001558652"/>
    </source>
</evidence>
<feature type="domain" description="Arf-GAP" evidence="7">
    <location>
        <begin position="1"/>
        <end position="104"/>
    </location>
</feature>
<feature type="region of interest" description="Disordered" evidence="6">
    <location>
        <begin position="138"/>
        <end position="157"/>
    </location>
</feature>
<dbReference type="SUPFAM" id="SSF57863">
    <property type="entry name" value="ArfGap/RecO-like zinc finger"/>
    <property type="match status" value="1"/>
</dbReference>
<dbReference type="GO" id="GO:0008270">
    <property type="term" value="F:zinc ion binding"/>
    <property type="evidence" value="ECO:0007669"/>
    <property type="project" value="UniProtKB-KW"/>
</dbReference>
<evidence type="ECO:0000313" key="8">
    <source>
        <dbReference type="EMBL" id="KAL1130230.1"/>
    </source>
</evidence>
<dbReference type="Pfam" id="PF01412">
    <property type="entry name" value="ArfGap"/>
    <property type="match status" value="1"/>
</dbReference>
<dbReference type="GO" id="GO:0005096">
    <property type="term" value="F:GTPase activator activity"/>
    <property type="evidence" value="ECO:0007669"/>
    <property type="project" value="UniProtKB-KW"/>
</dbReference>
<dbReference type="InterPro" id="IPR001164">
    <property type="entry name" value="ArfGAP_dom"/>
</dbReference>
<evidence type="ECO:0000256" key="1">
    <source>
        <dbReference type="ARBA" id="ARBA00022468"/>
    </source>
</evidence>
<keyword evidence="1" id="KW-0343">GTPase activation</keyword>
<dbReference type="PROSITE" id="PS50115">
    <property type="entry name" value="ARFGAP"/>
    <property type="match status" value="1"/>
</dbReference>
<feature type="compositionally biased region" description="Polar residues" evidence="6">
    <location>
        <begin position="140"/>
        <end position="157"/>
    </location>
</feature>
<reference evidence="8 9" key="1">
    <citation type="submission" date="2024-07" db="EMBL/GenBank/DDBJ databases">
        <title>Chromosome-level genome assembly of the water stick insect Ranatra chinensis (Heteroptera: Nepidae).</title>
        <authorList>
            <person name="Liu X."/>
        </authorList>
    </citation>
    <scope>NUCLEOTIDE SEQUENCE [LARGE SCALE GENOMIC DNA]</scope>
    <source>
        <strain evidence="8">Cailab_2021Rc</strain>
        <tissue evidence="8">Muscle</tissue>
    </source>
</reference>
<feature type="region of interest" description="Disordered" evidence="6">
    <location>
        <begin position="297"/>
        <end position="337"/>
    </location>
</feature>
<evidence type="ECO:0000256" key="5">
    <source>
        <dbReference type="PROSITE-ProRule" id="PRU00288"/>
    </source>
</evidence>
<evidence type="ECO:0000259" key="7">
    <source>
        <dbReference type="PROSITE" id="PS50115"/>
    </source>
</evidence>
<evidence type="ECO:0000256" key="4">
    <source>
        <dbReference type="ARBA" id="ARBA00022833"/>
    </source>
</evidence>
<feature type="compositionally biased region" description="Low complexity" evidence="6">
    <location>
        <begin position="324"/>
        <end position="337"/>
    </location>
</feature>
<dbReference type="Proteomes" id="UP001558652">
    <property type="component" value="Unassembled WGS sequence"/>
</dbReference>
<sequence>KVCFDCLAKNPTWSSVTYGVFICIDCSAVHRSLGVHVTFVRSTQLDTNWTWLQLRQMQLGGNANAESFFQQHNCNTKDTQQKYNSRAAHLYKEKLLNAASQAMRLHGTKLDGDHESFVREDIKEVDFFEEHNKIDPDFEVSTNKPTNGSFPDTSGNINVMIGGRGPLVTLVAEDVADRKPTIGVKKPLNKRSGLGGKKVGGLGAQRVKTNFADIEKEAELADKLKVQEKQTEQKPGEEDDQVVEFIASVRLAYEDLSLKQKKEEEKMKAVDPLKARQMERLGMGLGARTGISHSALSDMRTIEQESPVKPSKPPIERDNEDFFDFGFSSNSSSSFIM</sequence>
<gene>
    <name evidence="8" type="ORF">AAG570_013168</name>
</gene>
<dbReference type="InterPro" id="IPR038508">
    <property type="entry name" value="ArfGAP_dom_sf"/>
</dbReference>
<keyword evidence="4" id="KW-0862">Zinc</keyword>
<dbReference type="EMBL" id="JBFDAA010000008">
    <property type="protein sequence ID" value="KAL1130230.1"/>
    <property type="molecule type" value="Genomic_DNA"/>
</dbReference>
<dbReference type="InterPro" id="IPR037278">
    <property type="entry name" value="ARFGAP/RecO"/>
</dbReference>
<organism evidence="8 9">
    <name type="scientific">Ranatra chinensis</name>
    <dbReference type="NCBI Taxonomy" id="642074"/>
    <lineage>
        <taxon>Eukaryota</taxon>
        <taxon>Metazoa</taxon>
        <taxon>Ecdysozoa</taxon>
        <taxon>Arthropoda</taxon>
        <taxon>Hexapoda</taxon>
        <taxon>Insecta</taxon>
        <taxon>Pterygota</taxon>
        <taxon>Neoptera</taxon>
        <taxon>Paraneoptera</taxon>
        <taxon>Hemiptera</taxon>
        <taxon>Heteroptera</taxon>
        <taxon>Panheteroptera</taxon>
        <taxon>Nepomorpha</taxon>
        <taxon>Nepidae</taxon>
        <taxon>Ranatrinae</taxon>
        <taxon>Ranatra</taxon>
    </lineage>
</organism>
<proteinExistence type="predicted"/>
<dbReference type="PANTHER" id="PTHR45686">
    <property type="entry name" value="ADP-RIBOSYLATION FACTOR GTPASE ACTIVATING PROTEIN 3, ISOFORM H-RELATED"/>
    <property type="match status" value="1"/>
</dbReference>
<evidence type="ECO:0000256" key="6">
    <source>
        <dbReference type="SAM" id="MobiDB-lite"/>
    </source>
</evidence>
<protein>
    <recommendedName>
        <fullName evidence="7">Arf-GAP domain-containing protein</fullName>
    </recommendedName>
</protein>
<dbReference type="AlphaFoldDB" id="A0ABD0YG08"/>
<dbReference type="SMART" id="SM00105">
    <property type="entry name" value="ArfGap"/>
    <property type="match status" value="1"/>
</dbReference>
<feature type="non-terminal residue" evidence="8">
    <location>
        <position position="1"/>
    </location>
</feature>
<dbReference type="FunFam" id="1.10.220.150:FF:000004">
    <property type="entry name" value="Putative ADP-ribosylation factor GTPase-activating protein 2"/>
    <property type="match status" value="1"/>
</dbReference>